<protein>
    <submittedName>
        <fullName evidence="3">WcaI family glycosyltransferase</fullName>
    </submittedName>
</protein>
<dbReference type="PANTHER" id="PTHR12526:SF633">
    <property type="entry name" value="COLANIC ACID BIOSYNTHESIS GLYCOSYL TRANSFERASE WCAI-RELATED"/>
    <property type="match status" value="1"/>
</dbReference>
<dbReference type="InterPro" id="IPR028098">
    <property type="entry name" value="Glyco_trans_4-like_N"/>
</dbReference>
<accession>A0ABT6CIH3</accession>
<name>A0ABT6CIH3_9SPHN</name>
<proteinExistence type="predicted"/>
<reference evidence="3 4" key="1">
    <citation type="submission" date="2023-03" db="EMBL/GenBank/DDBJ databases">
        <title>Novosphingobium cyanobacteriorum sp. nov., isolated from a eutrophic reservoir during the Microcystis bloom period.</title>
        <authorList>
            <person name="Kang M."/>
            <person name="Le V."/>
            <person name="Ko S.-R."/>
            <person name="Lee S.-A."/>
            <person name="Ahn C.-Y."/>
        </authorList>
    </citation>
    <scope>NUCLEOTIDE SEQUENCE [LARGE SCALE GENOMIC DNA]</scope>
    <source>
        <strain evidence="3 4">HBC54</strain>
    </source>
</reference>
<evidence type="ECO:0000313" key="3">
    <source>
        <dbReference type="EMBL" id="MDF8333586.1"/>
    </source>
</evidence>
<dbReference type="CDD" id="cd03794">
    <property type="entry name" value="GT4_WbuB-like"/>
    <property type="match status" value="1"/>
</dbReference>
<feature type="domain" description="Glycosyl transferase family 1" evidence="1">
    <location>
        <begin position="220"/>
        <end position="381"/>
    </location>
</feature>
<dbReference type="InterPro" id="IPR001296">
    <property type="entry name" value="Glyco_trans_1"/>
</dbReference>
<feature type="domain" description="Glycosyltransferase subfamily 4-like N-terminal" evidence="2">
    <location>
        <begin position="16"/>
        <end position="203"/>
    </location>
</feature>
<gene>
    <name evidence="3" type="ORF">POM99_10270</name>
</gene>
<dbReference type="NCBIfam" id="NF007640">
    <property type="entry name" value="PRK10307.1"/>
    <property type="match status" value="1"/>
</dbReference>
<organism evidence="3 4">
    <name type="scientific">Novosphingobium cyanobacteriorum</name>
    <dbReference type="NCBI Taxonomy" id="3024215"/>
    <lineage>
        <taxon>Bacteria</taxon>
        <taxon>Pseudomonadati</taxon>
        <taxon>Pseudomonadota</taxon>
        <taxon>Alphaproteobacteria</taxon>
        <taxon>Sphingomonadales</taxon>
        <taxon>Sphingomonadaceae</taxon>
        <taxon>Novosphingobium</taxon>
    </lineage>
</organism>
<dbReference type="Proteomes" id="UP001222770">
    <property type="component" value="Unassembled WGS sequence"/>
</dbReference>
<evidence type="ECO:0000259" key="2">
    <source>
        <dbReference type="Pfam" id="PF13579"/>
    </source>
</evidence>
<comment type="caution">
    <text evidence="3">The sequence shown here is derived from an EMBL/GenBank/DDBJ whole genome shotgun (WGS) entry which is preliminary data.</text>
</comment>
<evidence type="ECO:0000259" key="1">
    <source>
        <dbReference type="Pfam" id="PF00534"/>
    </source>
</evidence>
<dbReference type="EMBL" id="JAROCY010000008">
    <property type="protein sequence ID" value="MDF8333586.1"/>
    <property type="molecule type" value="Genomic_DNA"/>
</dbReference>
<dbReference type="PANTHER" id="PTHR12526">
    <property type="entry name" value="GLYCOSYLTRANSFERASE"/>
    <property type="match status" value="1"/>
</dbReference>
<dbReference type="SUPFAM" id="SSF53756">
    <property type="entry name" value="UDP-Glycosyltransferase/glycogen phosphorylase"/>
    <property type="match status" value="1"/>
</dbReference>
<dbReference type="Gene3D" id="3.40.50.2000">
    <property type="entry name" value="Glycogen Phosphorylase B"/>
    <property type="match status" value="2"/>
</dbReference>
<dbReference type="RefSeq" id="WP_277277422.1">
    <property type="nucleotide sequence ID" value="NZ_JAROCY010000008.1"/>
</dbReference>
<dbReference type="Pfam" id="PF00534">
    <property type="entry name" value="Glycos_transf_1"/>
    <property type="match status" value="1"/>
</dbReference>
<sequence length="412" mass="43470">MKILILGLNYAPEPVGIGPYTTGLAEDMAARGHTVTVVAGKPYYPQWRPYDGQPKGRTISRENGVTITRVPQYIPQNPTGAKRIAHHLSFAASANGAAMPLAAAGGADVVFTIAPSLLSVPVAARAARKAGAPLWVHVQDFEVEAAFATGLVKESGGVAGTARSIENRILGMADMVSTISPQMCAKLLEKGVPESRIYQLRNWSNAAFFGSAAQDGGAYRAEWGIGDRKVALYSGNIANKQGIEIVIEAARILKDREDLVFVICGEGPNRARLAALSADLKNVQLHDLQPAERMGDLLSLASVHLLPQIPGAADLVLPSKLTNMLQSGRPVVATAAQGTGLHDEVDGCGVLTRPGDAAAFAGAIAALLDDAPRRTELGQAALARAQERWSRTAILDRFEDALVSLVNAPRKG</sequence>
<keyword evidence="4" id="KW-1185">Reference proteome</keyword>
<dbReference type="Pfam" id="PF13579">
    <property type="entry name" value="Glyco_trans_4_4"/>
    <property type="match status" value="1"/>
</dbReference>
<evidence type="ECO:0000313" key="4">
    <source>
        <dbReference type="Proteomes" id="UP001222770"/>
    </source>
</evidence>